<protein>
    <submittedName>
        <fullName evidence="1">Uncharacterized protein</fullName>
    </submittedName>
</protein>
<accession>A0A291LBH8</accession>
<evidence type="ECO:0000313" key="1">
    <source>
        <dbReference type="EMBL" id="ATI15968.1"/>
    </source>
</evidence>
<dbReference type="GeneID" id="62611938"/>
<dbReference type="Proteomes" id="UP000230824">
    <property type="component" value="Segment"/>
</dbReference>
<keyword evidence="2" id="KW-1185">Reference proteome</keyword>
<dbReference type="EMBL" id="MF805809">
    <property type="protein sequence ID" value="ATI15968.1"/>
    <property type="molecule type" value="Genomic_DNA"/>
</dbReference>
<name>A0A291LBH8_9CAUD</name>
<evidence type="ECO:0000313" key="2">
    <source>
        <dbReference type="Proteomes" id="UP000230824"/>
    </source>
</evidence>
<sequence length="100" mass="10989">MNGIAKTFFLFSGVNDPSIKVDSVKENNTITAKLFQDETNNVLIINLKEITKGYYTIAYHAIYHAGTSEEVQTSNNESAALPGDLVLGVISSIVNDFFKE</sequence>
<proteinExistence type="predicted"/>
<dbReference type="KEGG" id="vg:62611938"/>
<dbReference type="RefSeq" id="YP_009984594.1">
    <property type="nucleotide sequence ID" value="NC_052652.1"/>
</dbReference>
<organism evidence="1 2">
    <name type="scientific">Escherichia phage vB_EcoM_PHB05</name>
    <dbReference type="NCBI Taxonomy" id="2041347"/>
    <lineage>
        <taxon>Viruses</taxon>
        <taxon>Duplodnaviria</taxon>
        <taxon>Heunggongvirae</taxon>
        <taxon>Uroviricota</taxon>
        <taxon>Caudoviricetes</taxon>
        <taxon>Stephanstirmvirinae</taxon>
        <taxon>Justusliebigvirus</taxon>
        <taxon>Justusliebigvirus PHB05</taxon>
    </lineage>
</organism>
<reference evidence="1 2" key="1">
    <citation type="submission" date="2017-09" db="EMBL/GenBank/DDBJ databases">
        <title>Phage vB_EcoM_PHB05 against multidrug-resistant shiga toxin-producing Escherichia.</title>
        <authorList>
            <person name="Chen Y."/>
            <person name="Song J."/>
            <person name="Wu B."/>
        </authorList>
    </citation>
    <scope>NUCLEOTIDE SEQUENCE [LARGE SCALE GENOMIC DNA]</scope>
    <source>
        <strain evidence="1">Wastewater</strain>
    </source>
</reference>